<evidence type="ECO:0000256" key="1">
    <source>
        <dbReference type="ARBA" id="ARBA00004395"/>
    </source>
</evidence>
<evidence type="ECO:0000256" key="8">
    <source>
        <dbReference type="ARBA" id="ARBA00031339"/>
    </source>
</evidence>
<keyword evidence="6" id="KW-0333">Golgi apparatus</keyword>
<dbReference type="GO" id="GO:0006914">
    <property type="term" value="P:autophagy"/>
    <property type="evidence" value="ECO:0007669"/>
    <property type="project" value="TreeGrafter"/>
</dbReference>
<dbReference type="InterPro" id="IPR048685">
    <property type="entry name" value="COG3_C"/>
</dbReference>
<dbReference type="Proteomes" id="UP000790833">
    <property type="component" value="Unassembled WGS sequence"/>
</dbReference>
<evidence type="ECO:0000313" key="13">
    <source>
        <dbReference type="Proteomes" id="UP000790833"/>
    </source>
</evidence>
<feature type="domain" description="Conserved oligomeric Golgi complex subunit 3 N-terminal" evidence="10">
    <location>
        <begin position="153"/>
        <end position="299"/>
    </location>
</feature>
<organism evidence="12 13">
    <name type="scientific">Scheffersomyces spartinae</name>
    <dbReference type="NCBI Taxonomy" id="45513"/>
    <lineage>
        <taxon>Eukaryota</taxon>
        <taxon>Fungi</taxon>
        <taxon>Dikarya</taxon>
        <taxon>Ascomycota</taxon>
        <taxon>Saccharomycotina</taxon>
        <taxon>Pichiomycetes</taxon>
        <taxon>Debaryomycetaceae</taxon>
        <taxon>Scheffersomyces</taxon>
    </lineage>
</organism>
<dbReference type="Pfam" id="PF04136">
    <property type="entry name" value="COG3_N"/>
    <property type="match status" value="1"/>
</dbReference>
<dbReference type="InterPro" id="IPR007265">
    <property type="entry name" value="COG_su3"/>
</dbReference>
<evidence type="ECO:0000256" key="2">
    <source>
        <dbReference type="ARBA" id="ARBA00009936"/>
    </source>
</evidence>
<keyword evidence="4" id="KW-0813">Transport</keyword>
<keyword evidence="5" id="KW-0653">Protein transport</keyword>
<dbReference type="RefSeq" id="XP_043051619.1">
    <property type="nucleotide sequence ID" value="XM_043190942.1"/>
</dbReference>
<gene>
    <name evidence="12" type="primary">COG3</name>
    <name evidence="12" type="ORF">KQ657_000085</name>
</gene>
<dbReference type="Pfam" id="PF20671">
    <property type="entry name" value="COG3_C"/>
    <property type="match status" value="1"/>
</dbReference>
<dbReference type="PANTHER" id="PTHR13302">
    <property type="entry name" value="CONSERVED OLIGOMERIC GOLGI COMPLEX COMPONENT 3"/>
    <property type="match status" value="1"/>
</dbReference>
<keyword evidence="13" id="KW-1185">Reference proteome</keyword>
<feature type="domain" description="Conserved oligomeric Golgi complex subunit 3 C-terminal" evidence="11">
    <location>
        <begin position="330"/>
        <end position="647"/>
    </location>
</feature>
<dbReference type="GO" id="GO:0000139">
    <property type="term" value="C:Golgi membrane"/>
    <property type="evidence" value="ECO:0007669"/>
    <property type="project" value="UniProtKB-SubCell"/>
</dbReference>
<dbReference type="EMBL" id="JAHMUF010000001">
    <property type="protein sequence ID" value="KAG7196074.1"/>
    <property type="molecule type" value="Genomic_DNA"/>
</dbReference>
<dbReference type="AlphaFoldDB" id="A0A9P7VDZ3"/>
<feature type="compositionally biased region" description="Polar residues" evidence="9">
    <location>
        <begin position="44"/>
        <end position="53"/>
    </location>
</feature>
<evidence type="ECO:0000256" key="9">
    <source>
        <dbReference type="SAM" id="MobiDB-lite"/>
    </source>
</evidence>
<dbReference type="GO" id="GO:0032258">
    <property type="term" value="P:cytoplasm to vacuole targeting by the Cvt pathway"/>
    <property type="evidence" value="ECO:0007669"/>
    <property type="project" value="TreeGrafter"/>
</dbReference>
<keyword evidence="7" id="KW-0472">Membrane</keyword>
<comment type="caution">
    <text evidence="12">The sequence shown here is derived from an EMBL/GenBank/DDBJ whole genome shotgun (WGS) entry which is preliminary data.</text>
</comment>
<evidence type="ECO:0000313" key="12">
    <source>
        <dbReference type="EMBL" id="KAG7196074.1"/>
    </source>
</evidence>
<sequence>MSKRGRSKSIVTQIASDVPTQHGVSEVHLNLGKLTPPPPPPLLSKSSNENNGSGREILNDSGESLSSSKTRGRPTRSKSLTDLDDIHDKKDNNNNINNSRNKKKVFDQLFPFTNDEVELYWLKQVNALNLPSIIPFEQQQRLESLLNQKLQLFKNTLSTNVNSYEQLLGETNSVLVQLDDLINKYSKISKETLDFERLLSGYLNTKIKFDTKHHEIAGYLKHFETLDPITRHLSKAGSSKSLVRLKRFKEILVELDESLAFIKENPEMKDHDFYNMKFRQCMTRALSLVKDYLTYLLKQLLEGINIQLKAKKIAIELVYVNEYVNFIEKFDFQSLIKEISTRIGTHDEYLGLLNEVLNCYFDGRLLLVSLYVDAKNTITNDKNDIVQFTQHQINFYKQIIQKEYSLFYRFFPTNDDQLALRLQDYLKRILESLHDKVRPYLLRETNITKLCALDTLLQKYYEFEEADSSTVVSLNVSDGLLSYGILFQPILNDCQTRLIFRIQNYVDNKLMKYNPSTRDIRLLAADNQTLVTRRKSSVNESTTTTDSLDVDYEDNIFPDVYMPLAKALTLLSNIYDLINSVVFDDLAHYIVHGCIYLLKNNLYKKCEGTLGTTDANLILVKNILILRSHISNFDIQFTRNDYSIDFTTGLHDVYQTLRSGDFNLNNNGIIELVKRSVPRIVDNMIDANYEIEFELRNAVNELIQGASNSICEPLIQGKDNSAPMEVYTQLKLKLDEELPRLQTQINLFIDEEAASQFLIHNVANLIFVNYEKFYQEKLLTAGTEGTEVMDPDTFYGYLASSITVESEEAPHFNEDILNEVH</sequence>
<evidence type="ECO:0000256" key="6">
    <source>
        <dbReference type="ARBA" id="ARBA00023034"/>
    </source>
</evidence>
<dbReference type="GeneID" id="66113459"/>
<comment type="subcellular location">
    <subcellularLocation>
        <location evidence="1">Golgi apparatus membrane</location>
        <topology evidence="1">Peripheral membrane protein</topology>
    </subcellularLocation>
</comment>
<dbReference type="PANTHER" id="PTHR13302:SF8">
    <property type="entry name" value="CONSERVED OLIGOMERIC GOLGI COMPLEX SUBUNIT 3"/>
    <property type="match status" value="1"/>
</dbReference>
<dbReference type="GO" id="GO:0017119">
    <property type="term" value="C:Golgi transport complex"/>
    <property type="evidence" value="ECO:0007669"/>
    <property type="project" value="TreeGrafter"/>
</dbReference>
<comment type="similarity">
    <text evidence="2">Belongs to the COG3 family.</text>
</comment>
<evidence type="ECO:0000256" key="4">
    <source>
        <dbReference type="ARBA" id="ARBA00022448"/>
    </source>
</evidence>
<dbReference type="InterPro" id="IPR048320">
    <property type="entry name" value="COG3_N"/>
</dbReference>
<dbReference type="GO" id="GO:0006891">
    <property type="term" value="P:intra-Golgi vesicle-mediated transport"/>
    <property type="evidence" value="ECO:0007669"/>
    <property type="project" value="TreeGrafter"/>
</dbReference>
<accession>A0A9P7VDZ3</accession>
<dbReference type="GO" id="GO:0005801">
    <property type="term" value="C:cis-Golgi network"/>
    <property type="evidence" value="ECO:0007669"/>
    <property type="project" value="InterPro"/>
</dbReference>
<reference evidence="12" key="1">
    <citation type="submission" date="2021-03" db="EMBL/GenBank/DDBJ databases">
        <authorList>
            <person name="Palmer J.M."/>
        </authorList>
    </citation>
    <scope>NUCLEOTIDE SEQUENCE</scope>
    <source>
        <strain evidence="12">ARV_011</strain>
    </source>
</reference>
<protein>
    <recommendedName>
        <fullName evidence="3">Conserved oligomeric Golgi complex subunit 3</fullName>
    </recommendedName>
    <alternativeName>
        <fullName evidence="8">Component of oligomeric Golgi complex 3</fullName>
    </alternativeName>
</protein>
<evidence type="ECO:0000256" key="7">
    <source>
        <dbReference type="ARBA" id="ARBA00023136"/>
    </source>
</evidence>
<proteinExistence type="inferred from homology"/>
<name>A0A9P7VDZ3_9ASCO</name>
<feature type="region of interest" description="Disordered" evidence="9">
    <location>
        <begin position="1"/>
        <end position="99"/>
    </location>
</feature>
<feature type="compositionally biased region" description="Polar residues" evidence="9">
    <location>
        <begin position="9"/>
        <end position="23"/>
    </location>
</feature>
<dbReference type="OrthoDB" id="296793at2759"/>
<dbReference type="GO" id="GO:0007030">
    <property type="term" value="P:Golgi organization"/>
    <property type="evidence" value="ECO:0007669"/>
    <property type="project" value="TreeGrafter"/>
</dbReference>
<feature type="compositionally biased region" description="Basic and acidic residues" evidence="9">
    <location>
        <begin position="79"/>
        <end position="92"/>
    </location>
</feature>
<evidence type="ECO:0000259" key="11">
    <source>
        <dbReference type="Pfam" id="PF20671"/>
    </source>
</evidence>
<evidence type="ECO:0000256" key="3">
    <source>
        <dbReference type="ARBA" id="ARBA00020976"/>
    </source>
</evidence>
<evidence type="ECO:0000256" key="5">
    <source>
        <dbReference type="ARBA" id="ARBA00022927"/>
    </source>
</evidence>
<evidence type="ECO:0000259" key="10">
    <source>
        <dbReference type="Pfam" id="PF04136"/>
    </source>
</evidence>